<accession>A0ABU6YNC3</accession>
<protein>
    <recommendedName>
        <fullName evidence="2">F-box/LRR-repeat protein 15-like leucin rich repeat domain-containing protein</fullName>
    </recommendedName>
</protein>
<dbReference type="SUPFAM" id="SSF52047">
    <property type="entry name" value="RNI-like"/>
    <property type="match status" value="1"/>
</dbReference>
<dbReference type="Gene3D" id="3.80.10.10">
    <property type="entry name" value="Ribonuclease Inhibitor"/>
    <property type="match status" value="2"/>
</dbReference>
<name>A0ABU6YNC3_9FABA</name>
<sequence length="443" mass="49039">MHLPDDCLTVIFHGLDSPTDRESFGLTCRRWLGIHDFNRRSLKFLCSLDFFTPFSLSKEGPDVDTLQLHKLLRRFQHLESLCLSGCKELNDAGLTRLLNYGSDLQKLNLDLCLKLTDYGLSLVASGCPLLTSISLYRCPGITDLGLKTLANACFLLEYVNLSYCMEISDNGLKSLSHSCRQLKGVDISHCEGITGVGFNGCSNTLAYIEAECCMLKPDGVTGMVSGGGLEYLNVSCLSWSPLGDPLAGIGSSSSIKILNFRMCRSVSDSSIAAIAKGCPLLEEWNLALCHEVSILGWQAVGLYCKNLKTLHVNRCRNLCNGSLQALREGCNSLSTLYLSDCIRLSPAAVELFKFHRAENRKRRKKFLPVIVLLICGVWYHGATATGDSPSDIHQLFVHRASPRQPAFAESPRPLVKNPRPAEQKQAPGRLGFFDFLLQLWRRL</sequence>
<dbReference type="PANTHER" id="PTHR13318:SF26">
    <property type="entry name" value="F-BOX_LRR-REPEAT PROTEIN 12"/>
    <property type="match status" value="1"/>
</dbReference>
<evidence type="ECO:0000313" key="4">
    <source>
        <dbReference type="Proteomes" id="UP001341840"/>
    </source>
</evidence>
<dbReference type="Pfam" id="PF25372">
    <property type="entry name" value="DUF7885"/>
    <property type="match status" value="1"/>
</dbReference>
<dbReference type="InterPro" id="IPR036047">
    <property type="entry name" value="F-box-like_dom_sf"/>
</dbReference>
<dbReference type="InterPro" id="IPR032675">
    <property type="entry name" value="LRR_dom_sf"/>
</dbReference>
<organism evidence="3 4">
    <name type="scientific">Stylosanthes scabra</name>
    <dbReference type="NCBI Taxonomy" id="79078"/>
    <lineage>
        <taxon>Eukaryota</taxon>
        <taxon>Viridiplantae</taxon>
        <taxon>Streptophyta</taxon>
        <taxon>Embryophyta</taxon>
        <taxon>Tracheophyta</taxon>
        <taxon>Spermatophyta</taxon>
        <taxon>Magnoliopsida</taxon>
        <taxon>eudicotyledons</taxon>
        <taxon>Gunneridae</taxon>
        <taxon>Pentapetalae</taxon>
        <taxon>rosids</taxon>
        <taxon>fabids</taxon>
        <taxon>Fabales</taxon>
        <taxon>Fabaceae</taxon>
        <taxon>Papilionoideae</taxon>
        <taxon>50 kb inversion clade</taxon>
        <taxon>dalbergioids sensu lato</taxon>
        <taxon>Dalbergieae</taxon>
        <taxon>Pterocarpus clade</taxon>
        <taxon>Stylosanthes</taxon>
    </lineage>
</organism>
<evidence type="ECO:0000313" key="3">
    <source>
        <dbReference type="EMBL" id="MED6211449.1"/>
    </source>
</evidence>
<dbReference type="Proteomes" id="UP001341840">
    <property type="component" value="Unassembled WGS sequence"/>
</dbReference>
<comment type="caution">
    <text evidence="3">The sequence shown here is derived from an EMBL/GenBank/DDBJ whole genome shotgun (WGS) entry which is preliminary data.</text>
</comment>
<dbReference type="SMART" id="SM00367">
    <property type="entry name" value="LRR_CC"/>
    <property type="match status" value="9"/>
</dbReference>
<gene>
    <name evidence="3" type="ORF">PIB30_073751</name>
</gene>
<feature type="domain" description="F-box/LRR-repeat protein 15-like leucin rich repeat" evidence="2">
    <location>
        <begin position="74"/>
        <end position="227"/>
    </location>
</feature>
<dbReference type="Gene3D" id="1.20.1280.50">
    <property type="match status" value="1"/>
</dbReference>
<dbReference type="InterPro" id="IPR006553">
    <property type="entry name" value="Leu-rich_rpt_Cys-con_subtyp"/>
</dbReference>
<evidence type="ECO:0000256" key="1">
    <source>
        <dbReference type="SAM" id="MobiDB-lite"/>
    </source>
</evidence>
<reference evidence="3 4" key="1">
    <citation type="journal article" date="2023" name="Plants (Basel)">
        <title>Bridging the Gap: Combining Genomics and Transcriptomics Approaches to Understand Stylosanthes scabra, an Orphan Legume from the Brazilian Caatinga.</title>
        <authorList>
            <person name="Ferreira-Neto J.R.C."/>
            <person name="da Silva M.D."/>
            <person name="Binneck E."/>
            <person name="de Melo N.F."/>
            <person name="da Silva R.H."/>
            <person name="de Melo A.L.T.M."/>
            <person name="Pandolfi V."/>
            <person name="Bustamante F.O."/>
            <person name="Brasileiro-Vidal A.C."/>
            <person name="Benko-Iseppon A.M."/>
        </authorList>
    </citation>
    <scope>NUCLEOTIDE SEQUENCE [LARGE SCALE GENOMIC DNA]</scope>
    <source>
        <tissue evidence="3">Leaves</tissue>
    </source>
</reference>
<proteinExistence type="predicted"/>
<feature type="region of interest" description="Disordered" evidence="1">
    <location>
        <begin position="403"/>
        <end position="425"/>
    </location>
</feature>
<dbReference type="SUPFAM" id="SSF81383">
    <property type="entry name" value="F-box domain"/>
    <property type="match status" value="1"/>
</dbReference>
<dbReference type="EMBL" id="JASCZI010242557">
    <property type="protein sequence ID" value="MED6211449.1"/>
    <property type="molecule type" value="Genomic_DNA"/>
</dbReference>
<dbReference type="CDD" id="cd22159">
    <property type="entry name" value="F-box_AtTIR1-like"/>
    <property type="match status" value="1"/>
</dbReference>
<keyword evidence="4" id="KW-1185">Reference proteome</keyword>
<dbReference type="InterPro" id="IPR057207">
    <property type="entry name" value="FBXL15_LRR"/>
</dbReference>
<dbReference type="PANTHER" id="PTHR13318">
    <property type="entry name" value="PARTNER OF PAIRED, ISOFORM B-RELATED"/>
    <property type="match status" value="1"/>
</dbReference>
<evidence type="ECO:0000259" key="2">
    <source>
        <dbReference type="Pfam" id="PF25372"/>
    </source>
</evidence>